<dbReference type="AlphaFoldDB" id="A0A821JGU6"/>
<name>A0A821JGU6_9BILA</name>
<dbReference type="SUPFAM" id="SSF81321">
    <property type="entry name" value="Family A G protein-coupled receptor-like"/>
    <property type="match status" value="1"/>
</dbReference>
<keyword evidence="1" id="KW-0472">Membrane</keyword>
<evidence type="ECO:0008006" key="4">
    <source>
        <dbReference type="Google" id="ProtNLM"/>
    </source>
</evidence>
<evidence type="ECO:0000256" key="1">
    <source>
        <dbReference type="SAM" id="Phobius"/>
    </source>
</evidence>
<feature type="transmembrane region" description="Helical" evidence="1">
    <location>
        <begin position="218"/>
        <end position="240"/>
    </location>
</feature>
<sequence>MYEFYIVVLKIDISYYLTVLQQEPENNISTTVGSAQRCAPFQELLSSELLALPQIHRLKSYHIPCQNNVDLQCFIDESYICLCTVEHQTNCVLFDFNSNFLCTDDVYCENGGVCLQDRPQCPESILCACIDCFFGDRCQFYAKAIKLSAALTMVILVVGWLNSIFAFSVFHRHISRQVDSGMYLHLLSAVSCLVVTLLTMKFWFVVFTHIDPSTNRRILYGGCVFLEIVLKVSLHMSNWLNAFVALERMVTVVKGVNFNKKRSKSIARW</sequence>
<feature type="non-terminal residue" evidence="2">
    <location>
        <position position="1"/>
    </location>
</feature>
<evidence type="ECO:0000313" key="3">
    <source>
        <dbReference type="Proteomes" id="UP000663873"/>
    </source>
</evidence>
<comment type="caution">
    <text evidence="2">The sequence shown here is derived from an EMBL/GenBank/DDBJ whole genome shotgun (WGS) entry which is preliminary data.</text>
</comment>
<dbReference type="Proteomes" id="UP000663873">
    <property type="component" value="Unassembled WGS sequence"/>
</dbReference>
<keyword evidence="1" id="KW-0812">Transmembrane</keyword>
<feature type="transmembrane region" description="Helical" evidence="1">
    <location>
        <begin position="147"/>
        <end position="170"/>
    </location>
</feature>
<keyword evidence="3" id="KW-1185">Reference proteome</keyword>
<feature type="transmembrane region" description="Helical" evidence="1">
    <location>
        <begin position="182"/>
        <end position="206"/>
    </location>
</feature>
<gene>
    <name evidence="2" type="ORF">UJA718_LOCUS36937</name>
</gene>
<protein>
    <recommendedName>
        <fullName evidence="4">EGF-like domain-containing protein</fullName>
    </recommendedName>
</protein>
<proteinExistence type="predicted"/>
<dbReference type="Gene3D" id="1.20.1070.10">
    <property type="entry name" value="Rhodopsin 7-helix transmembrane proteins"/>
    <property type="match status" value="1"/>
</dbReference>
<organism evidence="2 3">
    <name type="scientific">Rotaria socialis</name>
    <dbReference type="NCBI Taxonomy" id="392032"/>
    <lineage>
        <taxon>Eukaryota</taxon>
        <taxon>Metazoa</taxon>
        <taxon>Spiralia</taxon>
        <taxon>Gnathifera</taxon>
        <taxon>Rotifera</taxon>
        <taxon>Eurotatoria</taxon>
        <taxon>Bdelloidea</taxon>
        <taxon>Philodinida</taxon>
        <taxon>Philodinidae</taxon>
        <taxon>Rotaria</taxon>
    </lineage>
</organism>
<reference evidence="2" key="1">
    <citation type="submission" date="2021-02" db="EMBL/GenBank/DDBJ databases">
        <authorList>
            <person name="Nowell W R."/>
        </authorList>
    </citation>
    <scope>NUCLEOTIDE SEQUENCE</scope>
</reference>
<dbReference type="EMBL" id="CAJOBP010036122">
    <property type="protein sequence ID" value="CAF4714874.1"/>
    <property type="molecule type" value="Genomic_DNA"/>
</dbReference>
<accession>A0A821JGU6</accession>
<keyword evidence="1" id="KW-1133">Transmembrane helix</keyword>
<evidence type="ECO:0000313" key="2">
    <source>
        <dbReference type="EMBL" id="CAF4714874.1"/>
    </source>
</evidence>